<feature type="transmembrane region" description="Helical" evidence="2">
    <location>
        <begin position="168"/>
        <end position="192"/>
    </location>
</feature>
<protein>
    <submittedName>
        <fullName evidence="4">Peptidoglycan/LPS O-acetylase OafA/YrhL</fullName>
    </submittedName>
</protein>
<feature type="transmembrane region" description="Helical" evidence="2">
    <location>
        <begin position="112"/>
        <end position="134"/>
    </location>
</feature>
<feature type="region of interest" description="Disordered" evidence="1">
    <location>
        <begin position="1"/>
        <end position="22"/>
    </location>
</feature>
<dbReference type="InterPro" id="IPR002656">
    <property type="entry name" value="Acyl_transf_3_dom"/>
</dbReference>
<evidence type="ECO:0000256" key="1">
    <source>
        <dbReference type="SAM" id="MobiDB-lite"/>
    </source>
</evidence>
<feature type="transmembrane region" description="Helical" evidence="2">
    <location>
        <begin position="255"/>
        <end position="272"/>
    </location>
</feature>
<dbReference type="PANTHER" id="PTHR23028:SF53">
    <property type="entry name" value="ACYL_TRANSF_3 DOMAIN-CONTAINING PROTEIN"/>
    <property type="match status" value="1"/>
</dbReference>
<gene>
    <name evidence="4" type="ORF">GGD90_001787</name>
</gene>
<sequence length="392" mass="42733">MPATPSRTKAEAVPSAERPAKQTEQRLPFIDALKAIGSQLIVLHHLAFYGPMSDYAHELAPTLIDWLYDYARIAVQMFLVVGGFLAARSLAPEGRLRTSTPLTLISRRYLKLVIPYLAAIGIAIVCAAIARTLMDHDSIPDAPRPLQFAAHALLLHGILDIDSLSAGVWYVAIDFQLFALLLGLLWLAQHLAGGRQQAQENSRSMLIGALLVVALASASLYFFNRDAGWDDWGLYFFGAYGLGVLTYWASGRPRALRWLAALAVLVVLALAVDFRSRIAVALAVALALGLARHTGGLENWPLRGLGGALAAYFGKISYSVFLLNFPVALLVNSLFSHMGVEDPALNACGMFLAWIACNIAGAVFFHLVENRTREWQDRLAQPFTAAARLLGR</sequence>
<dbReference type="GO" id="GO:0016747">
    <property type="term" value="F:acyltransferase activity, transferring groups other than amino-acyl groups"/>
    <property type="evidence" value="ECO:0007669"/>
    <property type="project" value="InterPro"/>
</dbReference>
<feature type="transmembrane region" description="Helical" evidence="2">
    <location>
        <begin position="278"/>
        <end position="295"/>
    </location>
</feature>
<reference evidence="4 5" key="1">
    <citation type="submission" date="2020-08" db="EMBL/GenBank/DDBJ databases">
        <title>Genome sequencing of Purple Non-Sulfur Bacteria from various extreme environments.</title>
        <authorList>
            <person name="Mayer M."/>
        </authorList>
    </citation>
    <scope>NUCLEOTIDE SEQUENCE [LARGE SCALE GENOMIC DNA]</scope>
    <source>
        <strain evidence="4 5">2761</strain>
    </source>
</reference>
<proteinExistence type="predicted"/>
<feature type="transmembrane region" description="Helical" evidence="2">
    <location>
        <begin position="344"/>
        <end position="368"/>
    </location>
</feature>
<evidence type="ECO:0000313" key="5">
    <source>
        <dbReference type="Proteomes" id="UP000587070"/>
    </source>
</evidence>
<keyword evidence="2" id="KW-0472">Membrane</keyword>
<dbReference type="GO" id="GO:0016020">
    <property type="term" value="C:membrane"/>
    <property type="evidence" value="ECO:0007669"/>
    <property type="project" value="TreeGrafter"/>
</dbReference>
<name>A0A840G6A4_RHOTE</name>
<keyword evidence="5" id="KW-1185">Reference proteome</keyword>
<feature type="domain" description="Acyltransferase 3" evidence="3">
    <location>
        <begin position="28"/>
        <end position="356"/>
    </location>
</feature>
<keyword evidence="2" id="KW-0812">Transmembrane</keyword>
<feature type="transmembrane region" description="Helical" evidence="2">
    <location>
        <begin position="316"/>
        <end position="338"/>
    </location>
</feature>
<evidence type="ECO:0000259" key="3">
    <source>
        <dbReference type="Pfam" id="PF01757"/>
    </source>
</evidence>
<dbReference type="InterPro" id="IPR050879">
    <property type="entry name" value="Acyltransferase_3"/>
</dbReference>
<feature type="transmembrane region" description="Helical" evidence="2">
    <location>
        <begin position="70"/>
        <end position="91"/>
    </location>
</feature>
<dbReference type="Pfam" id="PF01757">
    <property type="entry name" value="Acyl_transf_3"/>
    <property type="match status" value="1"/>
</dbReference>
<organism evidence="4 5">
    <name type="scientific">Rhodocyclus tenuis</name>
    <name type="common">Rhodospirillum tenue</name>
    <dbReference type="NCBI Taxonomy" id="1066"/>
    <lineage>
        <taxon>Bacteria</taxon>
        <taxon>Pseudomonadati</taxon>
        <taxon>Pseudomonadota</taxon>
        <taxon>Betaproteobacteria</taxon>
        <taxon>Rhodocyclales</taxon>
        <taxon>Rhodocyclaceae</taxon>
        <taxon>Rhodocyclus</taxon>
    </lineage>
</organism>
<dbReference type="Proteomes" id="UP000587070">
    <property type="component" value="Unassembled WGS sequence"/>
</dbReference>
<dbReference type="EMBL" id="JACIGE010000005">
    <property type="protein sequence ID" value="MBB4247416.1"/>
    <property type="molecule type" value="Genomic_DNA"/>
</dbReference>
<accession>A0A840G6A4</accession>
<evidence type="ECO:0000313" key="4">
    <source>
        <dbReference type="EMBL" id="MBB4247416.1"/>
    </source>
</evidence>
<dbReference type="GO" id="GO:0000271">
    <property type="term" value="P:polysaccharide biosynthetic process"/>
    <property type="evidence" value="ECO:0007669"/>
    <property type="project" value="TreeGrafter"/>
</dbReference>
<dbReference type="AlphaFoldDB" id="A0A840G6A4"/>
<comment type="caution">
    <text evidence="4">The sequence shown here is derived from an EMBL/GenBank/DDBJ whole genome shotgun (WGS) entry which is preliminary data.</text>
</comment>
<dbReference type="RefSeq" id="WP_228273686.1">
    <property type="nucleotide sequence ID" value="NZ_JACIGE010000005.1"/>
</dbReference>
<feature type="transmembrane region" description="Helical" evidence="2">
    <location>
        <begin position="204"/>
        <end position="223"/>
    </location>
</feature>
<evidence type="ECO:0000256" key="2">
    <source>
        <dbReference type="SAM" id="Phobius"/>
    </source>
</evidence>
<dbReference type="PANTHER" id="PTHR23028">
    <property type="entry name" value="ACETYLTRANSFERASE"/>
    <property type="match status" value="1"/>
</dbReference>
<feature type="transmembrane region" description="Helical" evidence="2">
    <location>
        <begin position="229"/>
        <end position="248"/>
    </location>
</feature>
<keyword evidence="2" id="KW-1133">Transmembrane helix</keyword>